<dbReference type="Proteomes" id="UP000001861">
    <property type="component" value="Unassembled WGS sequence"/>
</dbReference>
<dbReference type="OMA" id="MERHEST"/>
<dbReference type="GeneID" id="6012367"/>
<reference evidence="2 3" key="1">
    <citation type="journal article" date="2010" name="Proc. Natl. Acad. Sci. U.S.A.">
        <title>Insights into evolution of multicellular fungi from the assembled chromosomes of the mushroom Coprinopsis cinerea (Coprinus cinereus).</title>
        <authorList>
            <person name="Stajich J.E."/>
            <person name="Wilke S.K."/>
            <person name="Ahren D."/>
            <person name="Au C.H."/>
            <person name="Birren B.W."/>
            <person name="Borodovsky M."/>
            <person name="Burns C."/>
            <person name="Canback B."/>
            <person name="Casselton L.A."/>
            <person name="Cheng C.K."/>
            <person name="Deng J."/>
            <person name="Dietrich F.S."/>
            <person name="Fargo D.C."/>
            <person name="Farman M.L."/>
            <person name="Gathman A.C."/>
            <person name="Goldberg J."/>
            <person name="Guigo R."/>
            <person name="Hoegger P.J."/>
            <person name="Hooker J.B."/>
            <person name="Huggins A."/>
            <person name="James T.Y."/>
            <person name="Kamada T."/>
            <person name="Kilaru S."/>
            <person name="Kodira C."/>
            <person name="Kues U."/>
            <person name="Kupfer D."/>
            <person name="Kwan H.S."/>
            <person name="Lomsadze A."/>
            <person name="Li W."/>
            <person name="Lilly W.W."/>
            <person name="Ma L.J."/>
            <person name="Mackey A.J."/>
            <person name="Manning G."/>
            <person name="Martin F."/>
            <person name="Muraguchi H."/>
            <person name="Natvig D.O."/>
            <person name="Palmerini H."/>
            <person name="Ramesh M.A."/>
            <person name="Rehmeyer C.J."/>
            <person name="Roe B.A."/>
            <person name="Shenoy N."/>
            <person name="Stanke M."/>
            <person name="Ter-Hovhannisyan V."/>
            <person name="Tunlid A."/>
            <person name="Velagapudi R."/>
            <person name="Vision T.J."/>
            <person name="Zeng Q."/>
            <person name="Zolan M.E."/>
            <person name="Pukkila P.J."/>
        </authorList>
    </citation>
    <scope>NUCLEOTIDE SEQUENCE [LARGE SCALE GENOMIC DNA]</scope>
    <source>
        <strain evidence="3">Okayama-7 / 130 / ATCC MYA-4618 / FGSC 9003</strain>
    </source>
</reference>
<feature type="compositionally biased region" description="Polar residues" evidence="1">
    <location>
        <begin position="305"/>
        <end position="314"/>
    </location>
</feature>
<evidence type="ECO:0000313" key="2">
    <source>
        <dbReference type="EMBL" id="EAU85897.2"/>
    </source>
</evidence>
<comment type="caution">
    <text evidence="2">The sequence shown here is derived from an EMBL/GenBank/DDBJ whole genome shotgun (WGS) entry which is preliminary data.</text>
</comment>
<dbReference type="RefSeq" id="XP_001835832.2">
    <property type="nucleotide sequence ID" value="XM_001835780.2"/>
</dbReference>
<feature type="region of interest" description="Disordered" evidence="1">
    <location>
        <begin position="342"/>
        <end position="389"/>
    </location>
</feature>
<evidence type="ECO:0000313" key="3">
    <source>
        <dbReference type="Proteomes" id="UP000001861"/>
    </source>
</evidence>
<dbReference type="HOGENOM" id="CLU_373378_0_0_1"/>
<dbReference type="EMBL" id="AACS02000008">
    <property type="protein sequence ID" value="EAU85897.2"/>
    <property type="molecule type" value="Genomic_DNA"/>
</dbReference>
<dbReference type="AlphaFoldDB" id="A8NRQ9"/>
<dbReference type="InParanoid" id="A8NRQ9"/>
<dbReference type="VEuPathDB" id="FungiDB:CC1G_02920"/>
<feature type="region of interest" description="Disordered" evidence="1">
    <location>
        <begin position="575"/>
        <end position="665"/>
    </location>
</feature>
<proteinExistence type="predicted"/>
<organism evidence="2 3">
    <name type="scientific">Coprinopsis cinerea (strain Okayama-7 / 130 / ATCC MYA-4618 / FGSC 9003)</name>
    <name type="common">Inky cap fungus</name>
    <name type="synonym">Hormographiella aspergillata</name>
    <dbReference type="NCBI Taxonomy" id="240176"/>
    <lineage>
        <taxon>Eukaryota</taxon>
        <taxon>Fungi</taxon>
        <taxon>Dikarya</taxon>
        <taxon>Basidiomycota</taxon>
        <taxon>Agaricomycotina</taxon>
        <taxon>Agaricomycetes</taxon>
        <taxon>Agaricomycetidae</taxon>
        <taxon>Agaricales</taxon>
        <taxon>Agaricineae</taxon>
        <taxon>Psathyrellaceae</taxon>
        <taxon>Coprinopsis</taxon>
    </lineage>
</organism>
<feature type="compositionally biased region" description="Polar residues" evidence="1">
    <location>
        <begin position="286"/>
        <end position="296"/>
    </location>
</feature>
<keyword evidence="3" id="KW-1185">Reference proteome</keyword>
<gene>
    <name evidence="2" type="ORF">CC1G_02920</name>
</gene>
<name>A8NRQ9_COPC7</name>
<dbReference type="KEGG" id="cci:CC1G_02920"/>
<evidence type="ECO:0000256" key="1">
    <source>
        <dbReference type="SAM" id="MobiDB-lite"/>
    </source>
</evidence>
<protein>
    <submittedName>
        <fullName evidence="2">Uncharacterized protein</fullName>
    </submittedName>
</protein>
<sequence length="744" mass="79952">MDLPDPNFPKNVEELQALEAFLTGEGRPSDPSEGSGYATCAGQYESKTLLFDHCCEVLNTLLGRSGDAALKRGHLGPKVNYIHKWVDELFRLAAKDLRDKTRELPNKIAKNPSKRRELLSILRERQKAASVHPCPSVYQEPSYSQPSLRGDDLPQQRGSVLARGKQGKLDTSDLFGLGYGEHDMHLLANGQHFLGQRQQLYPMQVRISKPAAFSNGNAATGAARSASGSCQQVEISTRDAIQLLNAGGTPLSYHAQLDGTVTAGMTAMDQQASTAILLPPVEIKQETSQATGLPSTSKRKYDGLDTSSCSSQLHAQDRPTGMKQLKLVAAPKPQRATAKRIYDALDPTPGSSRLSTADEPPPKRQKVVPTPAPIYPSDLPLPLNHDSPGPSDYLTPSTTLIGLGSAFSSRVGSPFPPQTPGPQELSGKGSVYGTPMSLNTRIGTPASFCESRSDCKPKRGMLADRGLKPLTVNTQLGLTVREEPSQPLSGSAPPTVYQHNVPPMPQVAYPGSAPATKTSYPPEVTSSAGPDVEGTFPNGNMDSALNMESLFKPPAEGPFKPEDLESFTAQIDELFGRPPSRSLPPLVIPPPSGDHDILFDVVPPTVGPDGEDRIPGTEVGNIDTSTIASGNEDPEASSSTLPPPPAEQQGYSTSAGAPGDDQGNWQIDPRTQFLSQAWLVAEEMFANHPHTTQRVDDDLNSVWALTRLLATDEAAWNDWIRMGQRCASGLHDRIQALPSVALYR</sequence>
<feature type="region of interest" description="Disordered" evidence="1">
    <location>
        <begin position="286"/>
        <end position="322"/>
    </location>
</feature>
<accession>A8NRQ9</accession>